<proteinExistence type="predicted"/>
<name>A0A7J0HG27_9ERIC</name>
<dbReference type="AlphaFoldDB" id="A0A7J0HG27"/>
<evidence type="ECO:0000313" key="1">
    <source>
        <dbReference type="EMBL" id="GFZ21594.1"/>
    </source>
</evidence>
<sequence length="93" mass="10119">MSFVSSGMVDSVGMGEGMDEWKEIQILTRNLLVVDAADCNGVAVILAGHDSQDHRSPSPSPSSWPITVAASLRFLHFRFGILAACVFKLQIWV</sequence>
<reference evidence="1 2" key="1">
    <citation type="submission" date="2019-07" db="EMBL/GenBank/DDBJ databases">
        <title>De Novo Assembly of kiwifruit Actinidia rufa.</title>
        <authorList>
            <person name="Sugita-Konishi S."/>
            <person name="Sato K."/>
            <person name="Mori E."/>
            <person name="Abe Y."/>
            <person name="Kisaki G."/>
            <person name="Hamano K."/>
            <person name="Suezawa K."/>
            <person name="Otani M."/>
            <person name="Fukuda T."/>
            <person name="Manabe T."/>
            <person name="Gomi K."/>
            <person name="Tabuchi M."/>
            <person name="Akimitsu K."/>
            <person name="Kataoka I."/>
        </authorList>
    </citation>
    <scope>NUCLEOTIDE SEQUENCE [LARGE SCALE GENOMIC DNA]</scope>
    <source>
        <strain evidence="2">cv. Fuchu</strain>
    </source>
</reference>
<comment type="caution">
    <text evidence="1">The sequence shown here is derived from an EMBL/GenBank/DDBJ whole genome shotgun (WGS) entry which is preliminary data.</text>
</comment>
<gene>
    <name evidence="1" type="ORF">Acr_29g0007560</name>
</gene>
<organism evidence="1 2">
    <name type="scientific">Actinidia rufa</name>
    <dbReference type="NCBI Taxonomy" id="165716"/>
    <lineage>
        <taxon>Eukaryota</taxon>
        <taxon>Viridiplantae</taxon>
        <taxon>Streptophyta</taxon>
        <taxon>Embryophyta</taxon>
        <taxon>Tracheophyta</taxon>
        <taxon>Spermatophyta</taxon>
        <taxon>Magnoliopsida</taxon>
        <taxon>eudicotyledons</taxon>
        <taxon>Gunneridae</taxon>
        <taxon>Pentapetalae</taxon>
        <taxon>asterids</taxon>
        <taxon>Ericales</taxon>
        <taxon>Actinidiaceae</taxon>
        <taxon>Actinidia</taxon>
    </lineage>
</organism>
<accession>A0A7J0HG27</accession>
<keyword evidence="2" id="KW-1185">Reference proteome</keyword>
<dbReference type="EMBL" id="BJWL01000029">
    <property type="protein sequence ID" value="GFZ21594.1"/>
    <property type="molecule type" value="Genomic_DNA"/>
</dbReference>
<dbReference type="Proteomes" id="UP000585474">
    <property type="component" value="Unassembled WGS sequence"/>
</dbReference>
<protein>
    <submittedName>
        <fullName evidence="1">Sucrose transporter 2</fullName>
    </submittedName>
</protein>
<evidence type="ECO:0000313" key="2">
    <source>
        <dbReference type="Proteomes" id="UP000585474"/>
    </source>
</evidence>